<sequence length="248" mass="26817">PNAPACLLSARTVRRAPLRPTRGPRASGPPSSSVRRAKPALPHWLQGSAAVPAPTRRHHPRRCAGATAASRSRSLCPAPAPSGHGHRPGATRATRPSWPRPKRRPPATDPSLGKRAVRTDARPRHRSAPRPLHHCRRLLRHRAPGTVITPAAAPRTPPRPAAYKYPPTASAIALPYTPHTTLLRPKAASEGNSGAATRPHTDTLHHRRTRFPLHTPSPSKLSPYAYNVEEGIDHDGIGGHNERDTTDI</sequence>
<evidence type="ECO:0000313" key="3">
    <source>
        <dbReference type="Proteomes" id="UP001341281"/>
    </source>
</evidence>
<evidence type="ECO:0000313" key="2">
    <source>
        <dbReference type="EMBL" id="WVZ88357.1"/>
    </source>
</evidence>
<organism evidence="2 3">
    <name type="scientific">Paspalum notatum var. saurae</name>
    <dbReference type="NCBI Taxonomy" id="547442"/>
    <lineage>
        <taxon>Eukaryota</taxon>
        <taxon>Viridiplantae</taxon>
        <taxon>Streptophyta</taxon>
        <taxon>Embryophyta</taxon>
        <taxon>Tracheophyta</taxon>
        <taxon>Spermatophyta</taxon>
        <taxon>Magnoliopsida</taxon>
        <taxon>Liliopsida</taxon>
        <taxon>Poales</taxon>
        <taxon>Poaceae</taxon>
        <taxon>PACMAD clade</taxon>
        <taxon>Panicoideae</taxon>
        <taxon>Andropogonodae</taxon>
        <taxon>Paspaleae</taxon>
        <taxon>Paspalinae</taxon>
        <taxon>Paspalum</taxon>
    </lineage>
</organism>
<name>A0AAQ3UDL2_PASNO</name>
<dbReference type="Proteomes" id="UP001341281">
    <property type="component" value="Chromosome 08"/>
</dbReference>
<proteinExistence type="predicted"/>
<accession>A0AAQ3UDL2</accession>
<keyword evidence="3" id="KW-1185">Reference proteome</keyword>
<evidence type="ECO:0000256" key="1">
    <source>
        <dbReference type="SAM" id="MobiDB-lite"/>
    </source>
</evidence>
<dbReference type="AlphaFoldDB" id="A0AAQ3UDL2"/>
<protein>
    <submittedName>
        <fullName evidence="2">Uncharacterized protein</fullName>
    </submittedName>
</protein>
<feature type="region of interest" description="Disordered" evidence="1">
    <location>
        <begin position="186"/>
        <end position="220"/>
    </location>
</feature>
<dbReference type="EMBL" id="CP144752">
    <property type="protein sequence ID" value="WVZ88357.1"/>
    <property type="molecule type" value="Genomic_DNA"/>
</dbReference>
<feature type="region of interest" description="Disordered" evidence="1">
    <location>
        <begin position="1"/>
        <end position="131"/>
    </location>
</feature>
<reference evidence="2 3" key="1">
    <citation type="submission" date="2024-02" db="EMBL/GenBank/DDBJ databases">
        <title>High-quality chromosome-scale genome assembly of Pensacola bahiagrass (Paspalum notatum Flugge var. saurae).</title>
        <authorList>
            <person name="Vega J.M."/>
            <person name="Podio M."/>
            <person name="Orjuela J."/>
            <person name="Siena L.A."/>
            <person name="Pessino S.C."/>
            <person name="Combes M.C."/>
            <person name="Mariac C."/>
            <person name="Albertini E."/>
            <person name="Pupilli F."/>
            <person name="Ortiz J.P.A."/>
            <person name="Leblanc O."/>
        </authorList>
    </citation>
    <scope>NUCLEOTIDE SEQUENCE [LARGE SCALE GENOMIC DNA]</scope>
    <source>
        <strain evidence="2">R1</strain>
        <tissue evidence="2">Leaf</tissue>
    </source>
</reference>
<feature type="non-terminal residue" evidence="2">
    <location>
        <position position="248"/>
    </location>
</feature>
<feature type="compositionally biased region" description="Low complexity" evidence="1">
    <location>
        <begin position="19"/>
        <end position="34"/>
    </location>
</feature>
<gene>
    <name evidence="2" type="ORF">U9M48_034888</name>
</gene>